<dbReference type="GO" id="GO:0005789">
    <property type="term" value="C:endoplasmic reticulum membrane"/>
    <property type="evidence" value="ECO:0007669"/>
    <property type="project" value="TreeGrafter"/>
</dbReference>
<evidence type="ECO:0000259" key="3">
    <source>
        <dbReference type="PROSITE" id="PS50086"/>
    </source>
</evidence>
<sequence>MTRRRQRTKSATKRHRKGASAASKKIAEINDALKENDIAALRHLGRTMGGFLNDSIRRKAWRALLAYENIHQTIHDKHKDESQVALDVARSFNTFPKDIKPKTKNQLRSKLQSVIVHVLRTYPDLHYYQGFHDIASVFSLVFNEKDAGILMENVALFFIRYPFFFTFIRP</sequence>
<organism evidence="4">
    <name type="scientific">Lichtheimia ramosa</name>
    <dbReference type="NCBI Taxonomy" id="688394"/>
    <lineage>
        <taxon>Eukaryota</taxon>
        <taxon>Fungi</taxon>
        <taxon>Fungi incertae sedis</taxon>
        <taxon>Mucoromycota</taxon>
        <taxon>Mucoromycotina</taxon>
        <taxon>Mucoromycetes</taxon>
        <taxon>Mucorales</taxon>
        <taxon>Lichtheimiaceae</taxon>
        <taxon>Lichtheimia</taxon>
    </lineage>
</organism>
<dbReference type="PROSITE" id="PS50086">
    <property type="entry name" value="TBC_RABGAP"/>
    <property type="match status" value="1"/>
</dbReference>
<protein>
    <recommendedName>
        <fullName evidence="3">Rab-GAP TBC domain-containing protein</fullName>
    </recommendedName>
</protein>
<dbReference type="OrthoDB" id="206700at2759"/>
<dbReference type="PANTHER" id="PTHR20913">
    <property type="entry name" value="TBC1 DOMAIN FAMILY MEMBER 20/GTPASE"/>
    <property type="match status" value="1"/>
</dbReference>
<accession>A0A077WS08</accession>
<evidence type="ECO:0000256" key="1">
    <source>
        <dbReference type="ARBA" id="ARBA00022468"/>
    </source>
</evidence>
<dbReference type="SUPFAM" id="SSF47923">
    <property type="entry name" value="Ypt/Rab-GAP domain of gyp1p"/>
    <property type="match status" value="1"/>
</dbReference>
<feature type="compositionally biased region" description="Basic residues" evidence="2">
    <location>
        <begin position="1"/>
        <end position="18"/>
    </location>
</feature>
<dbReference type="GO" id="GO:0006888">
    <property type="term" value="P:endoplasmic reticulum to Golgi vesicle-mediated transport"/>
    <property type="evidence" value="ECO:0007669"/>
    <property type="project" value="TreeGrafter"/>
</dbReference>
<dbReference type="InterPro" id="IPR045913">
    <property type="entry name" value="TBC20/Gyp8-like"/>
</dbReference>
<feature type="domain" description="Rab-GAP TBC" evidence="3">
    <location>
        <begin position="51"/>
        <end position="170"/>
    </location>
</feature>
<dbReference type="PANTHER" id="PTHR20913:SF7">
    <property type="entry name" value="RE60063P"/>
    <property type="match status" value="1"/>
</dbReference>
<keyword evidence="1" id="KW-0343">GTPase activation</keyword>
<proteinExistence type="predicted"/>
<dbReference type="FunFam" id="1.10.8.1310:FF:000005">
    <property type="entry name" value="GTPase-activating protein gyp10"/>
    <property type="match status" value="1"/>
</dbReference>
<evidence type="ECO:0000256" key="2">
    <source>
        <dbReference type="SAM" id="MobiDB-lite"/>
    </source>
</evidence>
<reference evidence="4" key="1">
    <citation type="journal article" date="2014" name="Genome Announc.">
        <title>De novo whole-genome sequence and genome annotation of Lichtheimia ramosa.</title>
        <authorList>
            <person name="Linde J."/>
            <person name="Schwartze V."/>
            <person name="Binder U."/>
            <person name="Lass-Florl C."/>
            <person name="Voigt K."/>
            <person name="Horn F."/>
        </authorList>
    </citation>
    <scope>NUCLEOTIDE SEQUENCE</scope>
    <source>
        <strain evidence="4">JMRC FSU:6197</strain>
    </source>
</reference>
<gene>
    <name evidence="4" type="ORF">LRAMOSA03092</name>
</gene>
<dbReference type="GO" id="GO:0005096">
    <property type="term" value="F:GTPase activator activity"/>
    <property type="evidence" value="ECO:0007669"/>
    <property type="project" value="UniProtKB-KW"/>
</dbReference>
<dbReference type="AlphaFoldDB" id="A0A077WS08"/>
<dbReference type="Gene3D" id="1.10.8.1310">
    <property type="match status" value="1"/>
</dbReference>
<evidence type="ECO:0000313" key="4">
    <source>
        <dbReference type="EMBL" id="CDS10416.1"/>
    </source>
</evidence>
<feature type="region of interest" description="Disordered" evidence="2">
    <location>
        <begin position="1"/>
        <end position="23"/>
    </location>
</feature>
<name>A0A077WS08_9FUNG</name>
<dbReference type="Pfam" id="PF00566">
    <property type="entry name" value="RabGAP-TBC"/>
    <property type="match status" value="1"/>
</dbReference>
<dbReference type="InterPro" id="IPR000195">
    <property type="entry name" value="Rab-GAP-TBC_dom"/>
</dbReference>
<dbReference type="EMBL" id="LK023335">
    <property type="protein sequence ID" value="CDS10416.1"/>
    <property type="molecule type" value="Genomic_DNA"/>
</dbReference>
<dbReference type="InterPro" id="IPR035969">
    <property type="entry name" value="Rab-GAP_TBC_sf"/>
</dbReference>